<keyword evidence="3" id="KW-1185">Reference proteome</keyword>
<protein>
    <submittedName>
        <fullName evidence="2">Uncharacterized protein</fullName>
    </submittedName>
</protein>
<dbReference type="EMBL" id="OBEJ01000001">
    <property type="protein sequence ID" value="SNZ04288.1"/>
    <property type="molecule type" value="Genomic_DNA"/>
</dbReference>
<evidence type="ECO:0000313" key="3">
    <source>
        <dbReference type="Proteomes" id="UP000219453"/>
    </source>
</evidence>
<keyword evidence="1" id="KW-0472">Membrane</keyword>
<evidence type="ECO:0000313" key="2">
    <source>
        <dbReference type="EMBL" id="SNZ04288.1"/>
    </source>
</evidence>
<keyword evidence="1" id="KW-0812">Transmembrane</keyword>
<name>A0A285N4N5_NATPI</name>
<proteinExistence type="predicted"/>
<evidence type="ECO:0000256" key="1">
    <source>
        <dbReference type="SAM" id="Phobius"/>
    </source>
</evidence>
<gene>
    <name evidence="2" type="ORF">SAMN06269185_0511</name>
</gene>
<keyword evidence="1" id="KW-1133">Transmembrane helix</keyword>
<feature type="transmembrane region" description="Helical" evidence="1">
    <location>
        <begin position="153"/>
        <end position="173"/>
    </location>
</feature>
<reference evidence="2 3" key="1">
    <citation type="submission" date="2017-09" db="EMBL/GenBank/DDBJ databases">
        <authorList>
            <person name="Ehlers B."/>
            <person name="Leendertz F.H."/>
        </authorList>
    </citation>
    <scope>NUCLEOTIDE SEQUENCE [LARGE SCALE GENOMIC DNA]</scope>
    <source>
        <strain evidence="2 3">DSM 27208</strain>
    </source>
</reference>
<accession>A0A285N4N5</accession>
<dbReference type="RefSeq" id="WP_097007531.1">
    <property type="nucleotide sequence ID" value="NZ_OBEJ01000001.1"/>
</dbReference>
<dbReference type="AlphaFoldDB" id="A0A285N4N5"/>
<organism evidence="2 3">
    <name type="scientific">Natronoarchaeum philippinense</name>
    <dbReference type="NCBI Taxonomy" id="558529"/>
    <lineage>
        <taxon>Archaea</taxon>
        <taxon>Methanobacteriati</taxon>
        <taxon>Methanobacteriota</taxon>
        <taxon>Stenosarchaea group</taxon>
        <taxon>Halobacteria</taxon>
        <taxon>Halobacteriales</taxon>
        <taxon>Natronoarchaeaceae</taxon>
    </lineage>
</organism>
<sequence length="185" mass="20668">MATNHTGCTKAVVRTLRSTEFVGQGHYTLDETIKSALRSESSAVYDITETPQQNAYDLVINGDVAISIFSQFTGTEVALVRRNYRDETIAHSINIAHDIPERHQDRWRVAQAKYGGSDVQGDRCTFLVISGEHPSPDSLVFASSVHDEYKNMLLWLLLFGLALFGAFWAWYLISVGAPSIPAPYW</sequence>
<dbReference type="Proteomes" id="UP000219453">
    <property type="component" value="Unassembled WGS sequence"/>
</dbReference>